<dbReference type="EMBL" id="QTSX02005134">
    <property type="protein sequence ID" value="KAJ9060778.1"/>
    <property type="molecule type" value="Genomic_DNA"/>
</dbReference>
<evidence type="ECO:0000313" key="1">
    <source>
        <dbReference type="EMBL" id="KAJ9060778.1"/>
    </source>
</evidence>
<reference evidence="1" key="1">
    <citation type="submission" date="2022-04" db="EMBL/GenBank/DDBJ databases">
        <title>Genome of the entomopathogenic fungus Entomophthora muscae.</title>
        <authorList>
            <person name="Elya C."/>
            <person name="Lovett B.R."/>
            <person name="Lee E."/>
            <person name="Macias A.M."/>
            <person name="Hajek A.E."/>
            <person name="De Bivort B.L."/>
            <person name="Kasson M.T."/>
            <person name="De Fine Licht H.H."/>
            <person name="Stajich J.E."/>
        </authorList>
    </citation>
    <scope>NUCLEOTIDE SEQUENCE</scope>
    <source>
        <strain evidence="1">Berkeley</strain>
    </source>
</reference>
<dbReference type="Proteomes" id="UP001165960">
    <property type="component" value="Unassembled WGS sequence"/>
</dbReference>
<proteinExistence type="predicted"/>
<accession>A0ACC2SEP5</accession>
<evidence type="ECO:0000313" key="2">
    <source>
        <dbReference type="Proteomes" id="UP001165960"/>
    </source>
</evidence>
<gene>
    <name evidence="1" type="ORF">DSO57_1027173</name>
</gene>
<comment type="caution">
    <text evidence="1">The sequence shown here is derived from an EMBL/GenBank/DDBJ whole genome shotgun (WGS) entry which is preliminary data.</text>
</comment>
<organism evidence="1 2">
    <name type="scientific">Entomophthora muscae</name>
    <dbReference type="NCBI Taxonomy" id="34485"/>
    <lineage>
        <taxon>Eukaryota</taxon>
        <taxon>Fungi</taxon>
        <taxon>Fungi incertae sedis</taxon>
        <taxon>Zoopagomycota</taxon>
        <taxon>Entomophthoromycotina</taxon>
        <taxon>Entomophthoromycetes</taxon>
        <taxon>Entomophthorales</taxon>
        <taxon>Entomophthoraceae</taxon>
        <taxon>Entomophthora</taxon>
    </lineage>
</organism>
<sequence>MGNISPGNAGVWLGKGIQVDHIMKWRTLLPDAIAAGRFAKADFTPEEATKWYNLGADAKEATTFKTGGWNPITVTNWLHTNHLTYSEIHKYIHPTICPAVAIEWKSKGFSPNKAEQWAAAQISIELASSLKTLKIHPLMITDFVNFGYTIDEAIEYNIKKFTLTNAPLQKNR</sequence>
<keyword evidence="2" id="KW-1185">Reference proteome</keyword>
<name>A0ACC2SEP5_9FUNG</name>
<protein>
    <submittedName>
        <fullName evidence="1">Uncharacterized protein</fullName>
    </submittedName>
</protein>